<evidence type="ECO:0000313" key="11">
    <source>
        <dbReference type="Proteomes" id="UP000280726"/>
    </source>
</evidence>
<keyword evidence="8" id="KW-1133">Transmembrane helix</keyword>
<feature type="compositionally biased region" description="Low complexity" evidence="7">
    <location>
        <begin position="382"/>
        <end position="397"/>
    </location>
</feature>
<feature type="region of interest" description="Disordered" evidence="7">
    <location>
        <begin position="505"/>
        <end position="528"/>
    </location>
</feature>
<dbReference type="EMBL" id="RKRA01000001">
    <property type="protein sequence ID" value="RPF26790.1"/>
    <property type="molecule type" value="Genomic_DNA"/>
</dbReference>
<dbReference type="Gene3D" id="1.10.510.10">
    <property type="entry name" value="Transferase(Phosphotransferase) domain 1"/>
    <property type="match status" value="1"/>
</dbReference>
<evidence type="ECO:0000256" key="3">
    <source>
        <dbReference type="ARBA" id="ARBA00022679"/>
    </source>
</evidence>
<evidence type="ECO:0000256" key="6">
    <source>
        <dbReference type="ARBA" id="ARBA00022840"/>
    </source>
</evidence>
<keyword evidence="8" id="KW-0812">Transmembrane</keyword>
<keyword evidence="4" id="KW-0547">Nucleotide-binding</keyword>
<feature type="compositionally biased region" description="Basic and acidic residues" evidence="7">
    <location>
        <begin position="307"/>
        <end position="327"/>
    </location>
</feature>
<dbReference type="PANTHER" id="PTHR43289">
    <property type="entry name" value="MITOGEN-ACTIVATED PROTEIN KINASE KINASE KINASE 20-RELATED"/>
    <property type="match status" value="1"/>
</dbReference>
<keyword evidence="8" id="KW-0472">Membrane</keyword>
<evidence type="ECO:0000256" key="2">
    <source>
        <dbReference type="ARBA" id="ARBA00022527"/>
    </source>
</evidence>
<feature type="compositionally biased region" description="Basic and acidic residues" evidence="7">
    <location>
        <begin position="437"/>
        <end position="451"/>
    </location>
</feature>
<evidence type="ECO:0000256" key="5">
    <source>
        <dbReference type="ARBA" id="ARBA00022777"/>
    </source>
</evidence>
<evidence type="ECO:0000259" key="9">
    <source>
        <dbReference type="PROSITE" id="PS50011"/>
    </source>
</evidence>
<feature type="domain" description="Protein kinase" evidence="9">
    <location>
        <begin position="13"/>
        <end position="269"/>
    </location>
</feature>
<sequence>MRPEAGLVLGARYELTTRIAVGGMGEVWEATDRRLGRTVAAKVMRAELAGDELFLSRLRAEARNTAGLRHENLAMLLDHGEQEGSGYLVMELVRGETLADLLERERRIAPADLVPILVQACRGLHAAHTAGVVHRDVKPANVLIGASGQVKLTDFGISLAANQAPMTSAGMVMGTAQYLPPEQAMGKPATAAGDVYALGVLAYECLAGHRPFTGETQVDIAFAHVNTPLPPLPGTVPAPLRAVVEQMLAKDPAARPASALACARALETVAADLGAAPTRRTRREPVVDRVRRSLLAPPTGAMPLADRGARAPEDPLPRRREIHRASDRSPLTPGGRTAGAPGEPSDSRRGGGERPLPPGSTAFAGPPSSTSVAGPPAPPPAVRTAAAAPPGASRTATLTPPSAARRATWLDAPAPHPDDLVMVGTLRSATTPAAAHDPARTRAGAEDGGDRAATRRALRRAAQRSWTVPTWTEVAADRIWLRAMAVVLAILVALALLALGTLGRGGSSAAGPPATESTMQIRTTEKDD</sequence>
<dbReference type="PROSITE" id="PS00108">
    <property type="entry name" value="PROTEIN_KINASE_ST"/>
    <property type="match status" value="1"/>
</dbReference>
<keyword evidence="11" id="KW-1185">Reference proteome</keyword>
<dbReference type="PROSITE" id="PS50011">
    <property type="entry name" value="PROTEIN_KINASE_DOM"/>
    <property type="match status" value="1"/>
</dbReference>
<dbReference type="InterPro" id="IPR011009">
    <property type="entry name" value="Kinase-like_dom_sf"/>
</dbReference>
<comment type="caution">
    <text evidence="10">The sequence shown here is derived from an EMBL/GenBank/DDBJ whole genome shotgun (WGS) entry which is preliminary data.</text>
</comment>
<dbReference type="SMART" id="SM00220">
    <property type="entry name" value="S_TKc"/>
    <property type="match status" value="1"/>
</dbReference>
<accession>A0A3N4Z6K3</accession>
<feature type="transmembrane region" description="Helical" evidence="8">
    <location>
        <begin position="479"/>
        <end position="499"/>
    </location>
</feature>
<dbReference type="PANTHER" id="PTHR43289:SF6">
    <property type="entry name" value="SERINE_THREONINE-PROTEIN KINASE NEKL-3"/>
    <property type="match status" value="1"/>
</dbReference>
<dbReference type="InterPro" id="IPR008271">
    <property type="entry name" value="Ser/Thr_kinase_AS"/>
</dbReference>
<evidence type="ECO:0000256" key="8">
    <source>
        <dbReference type="SAM" id="Phobius"/>
    </source>
</evidence>
<dbReference type="Proteomes" id="UP000280726">
    <property type="component" value="Unassembled WGS sequence"/>
</dbReference>
<proteinExistence type="predicted"/>
<evidence type="ECO:0000256" key="7">
    <source>
        <dbReference type="SAM" id="MobiDB-lite"/>
    </source>
</evidence>
<dbReference type="CDD" id="cd14014">
    <property type="entry name" value="STKc_PknB_like"/>
    <property type="match status" value="1"/>
</dbReference>
<dbReference type="SUPFAM" id="SSF56112">
    <property type="entry name" value="Protein kinase-like (PK-like)"/>
    <property type="match status" value="1"/>
</dbReference>
<dbReference type="Gene3D" id="3.30.200.20">
    <property type="entry name" value="Phosphorylase Kinase, domain 1"/>
    <property type="match status" value="1"/>
</dbReference>
<dbReference type="FunFam" id="1.10.510.10:FF:000021">
    <property type="entry name" value="Serine/threonine protein kinase"/>
    <property type="match status" value="1"/>
</dbReference>
<dbReference type="Pfam" id="PF00069">
    <property type="entry name" value="Pkinase"/>
    <property type="match status" value="1"/>
</dbReference>
<dbReference type="GO" id="GO:0005524">
    <property type="term" value="F:ATP binding"/>
    <property type="evidence" value="ECO:0007669"/>
    <property type="project" value="UniProtKB-KW"/>
</dbReference>
<evidence type="ECO:0000313" key="10">
    <source>
        <dbReference type="EMBL" id="RPF26790.1"/>
    </source>
</evidence>
<dbReference type="GO" id="GO:0004674">
    <property type="term" value="F:protein serine/threonine kinase activity"/>
    <property type="evidence" value="ECO:0007669"/>
    <property type="project" value="UniProtKB-KW"/>
</dbReference>
<name>A0A3N4Z6K3_9MICO</name>
<keyword evidence="3" id="KW-0808">Transferase</keyword>
<feature type="region of interest" description="Disordered" evidence="7">
    <location>
        <begin position="430"/>
        <end position="451"/>
    </location>
</feature>
<dbReference type="EC" id="2.7.11.1" evidence="1"/>
<keyword evidence="5 10" id="KW-0418">Kinase</keyword>
<protein>
    <recommendedName>
        <fullName evidence="1">non-specific serine/threonine protein kinase</fullName>
        <ecNumber evidence="1">2.7.11.1</ecNumber>
    </recommendedName>
</protein>
<evidence type="ECO:0000256" key="4">
    <source>
        <dbReference type="ARBA" id="ARBA00022741"/>
    </source>
</evidence>
<keyword evidence="2" id="KW-0723">Serine/threonine-protein kinase</keyword>
<feature type="region of interest" description="Disordered" evidence="7">
    <location>
        <begin position="276"/>
        <end position="401"/>
    </location>
</feature>
<dbReference type="RefSeq" id="WP_211338747.1">
    <property type="nucleotide sequence ID" value="NZ_RKRA01000001.1"/>
</dbReference>
<dbReference type="AlphaFoldDB" id="A0A3N4Z6K3"/>
<organism evidence="10 11">
    <name type="scientific">Georgenia muralis</name>
    <dbReference type="NCBI Taxonomy" id="154117"/>
    <lineage>
        <taxon>Bacteria</taxon>
        <taxon>Bacillati</taxon>
        <taxon>Actinomycetota</taxon>
        <taxon>Actinomycetes</taxon>
        <taxon>Micrococcales</taxon>
        <taxon>Bogoriellaceae</taxon>
        <taxon>Georgenia</taxon>
    </lineage>
</organism>
<feature type="compositionally biased region" description="Low complexity" evidence="7">
    <location>
        <begin position="364"/>
        <end position="374"/>
    </location>
</feature>
<evidence type="ECO:0000256" key="1">
    <source>
        <dbReference type="ARBA" id="ARBA00012513"/>
    </source>
</evidence>
<keyword evidence="6" id="KW-0067">ATP-binding</keyword>
<gene>
    <name evidence="10" type="ORF">EDD32_1244</name>
</gene>
<reference evidence="10 11" key="1">
    <citation type="submission" date="2018-11" db="EMBL/GenBank/DDBJ databases">
        <title>Sequencing the genomes of 1000 actinobacteria strains.</title>
        <authorList>
            <person name="Klenk H.-P."/>
        </authorList>
    </citation>
    <scope>NUCLEOTIDE SEQUENCE [LARGE SCALE GENOMIC DNA]</scope>
    <source>
        <strain evidence="10 11">DSM 14418</strain>
    </source>
</reference>
<dbReference type="InterPro" id="IPR000719">
    <property type="entry name" value="Prot_kinase_dom"/>
</dbReference>